<feature type="chain" id="PRO_5035908877" description="Heme-binding protein 2" evidence="2">
    <location>
        <begin position="23"/>
        <end position="224"/>
    </location>
</feature>
<comment type="similarity">
    <text evidence="1">Belongs to the HEBP family.</text>
</comment>
<evidence type="ECO:0008006" key="5">
    <source>
        <dbReference type="Google" id="ProtNLM"/>
    </source>
</evidence>
<dbReference type="PANTHER" id="PTHR11220">
    <property type="entry name" value="HEME-BINDING PROTEIN-RELATED"/>
    <property type="match status" value="1"/>
</dbReference>
<evidence type="ECO:0000313" key="3">
    <source>
        <dbReference type="EMBL" id="KAG0571061.1"/>
    </source>
</evidence>
<keyword evidence="4" id="KW-1185">Reference proteome</keyword>
<accession>A0A8T0HJT4</accession>
<dbReference type="InterPro" id="IPR011256">
    <property type="entry name" value="Reg_factor_effector_dom_sf"/>
</dbReference>
<dbReference type="PANTHER" id="PTHR11220:SF71">
    <property type="entry name" value="SOUL HEME-BINDING PROTEIN"/>
    <property type="match status" value="1"/>
</dbReference>
<sequence>MGSREVMLVVVLACVALTLVESTAVPESVLRLFGVGGDVRGEACGPQVDIETPACQVVESRGKYELRKYMDTEIWAETLVANSSYEGAAFTGFYRCFNFISGKNSKNMKIEMTGPVHISPAPDAKGYKVAFFVPSRFKTVNDLPTPTDPNVHFYQPGGALKAVIGPFGGFPTDKDYEAKFAELKKALDKDSLKYDESTVVYAGYSSPFQFRGRQQEVHVNIVPL</sequence>
<dbReference type="AlphaFoldDB" id="A0A8T0HJT4"/>
<evidence type="ECO:0000256" key="2">
    <source>
        <dbReference type="SAM" id="SignalP"/>
    </source>
</evidence>
<keyword evidence="2" id="KW-0732">Signal</keyword>
<dbReference type="Proteomes" id="UP000822688">
    <property type="component" value="Chromosome 6"/>
</dbReference>
<proteinExistence type="inferred from homology"/>
<name>A0A8T0HJT4_CERPU</name>
<evidence type="ECO:0000256" key="1">
    <source>
        <dbReference type="ARBA" id="ARBA00009817"/>
    </source>
</evidence>
<dbReference type="SUPFAM" id="SSF55136">
    <property type="entry name" value="Probable bacterial effector-binding domain"/>
    <property type="match status" value="1"/>
</dbReference>
<dbReference type="FunFam" id="3.20.80.10:FF:000015">
    <property type="entry name" value="Heme-binding protein soul2"/>
    <property type="match status" value="1"/>
</dbReference>
<gene>
    <name evidence="3" type="ORF">KC19_6G208200</name>
</gene>
<comment type="caution">
    <text evidence="3">The sequence shown here is derived from an EMBL/GenBank/DDBJ whole genome shotgun (WGS) entry which is preliminary data.</text>
</comment>
<reference evidence="3 4" key="1">
    <citation type="submission" date="2020-06" db="EMBL/GenBank/DDBJ databases">
        <title>WGS assembly of Ceratodon purpureus strain R40.</title>
        <authorList>
            <person name="Carey S.B."/>
            <person name="Jenkins J."/>
            <person name="Shu S."/>
            <person name="Lovell J.T."/>
            <person name="Sreedasyam A."/>
            <person name="Maumus F."/>
            <person name="Tiley G.P."/>
            <person name="Fernandez-Pozo N."/>
            <person name="Barry K."/>
            <person name="Chen C."/>
            <person name="Wang M."/>
            <person name="Lipzen A."/>
            <person name="Daum C."/>
            <person name="Saski C.A."/>
            <person name="Payton A.C."/>
            <person name="Mcbreen J.C."/>
            <person name="Conrad R.E."/>
            <person name="Kollar L.M."/>
            <person name="Olsson S."/>
            <person name="Huttunen S."/>
            <person name="Landis J.B."/>
            <person name="Wickett N.J."/>
            <person name="Johnson M.G."/>
            <person name="Rensing S.A."/>
            <person name="Grimwood J."/>
            <person name="Schmutz J."/>
            <person name="Mcdaniel S.F."/>
        </authorList>
    </citation>
    <scope>NUCLEOTIDE SEQUENCE [LARGE SCALE GENOMIC DNA]</scope>
    <source>
        <strain evidence="3 4">R40</strain>
    </source>
</reference>
<protein>
    <recommendedName>
        <fullName evidence="5">Heme-binding protein 2</fullName>
    </recommendedName>
</protein>
<dbReference type="Pfam" id="PF04832">
    <property type="entry name" value="SOUL"/>
    <property type="match status" value="1"/>
</dbReference>
<evidence type="ECO:0000313" key="4">
    <source>
        <dbReference type="Proteomes" id="UP000822688"/>
    </source>
</evidence>
<feature type="signal peptide" evidence="2">
    <location>
        <begin position="1"/>
        <end position="22"/>
    </location>
</feature>
<dbReference type="Gene3D" id="3.20.80.10">
    <property type="entry name" value="Regulatory factor, effector binding domain"/>
    <property type="match status" value="1"/>
</dbReference>
<dbReference type="InterPro" id="IPR006917">
    <property type="entry name" value="SOUL_heme-bd"/>
</dbReference>
<dbReference type="EMBL" id="CM026427">
    <property type="protein sequence ID" value="KAG0571061.1"/>
    <property type="molecule type" value="Genomic_DNA"/>
</dbReference>
<organism evidence="3 4">
    <name type="scientific">Ceratodon purpureus</name>
    <name type="common">Fire moss</name>
    <name type="synonym">Dicranum purpureum</name>
    <dbReference type="NCBI Taxonomy" id="3225"/>
    <lineage>
        <taxon>Eukaryota</taxon>
        <taxon>Viridiplantae</taxon>
        <taxon>Streptophyta</taxon>
        <taxon>Embryophyta</taxon>
        <taxon>Bryophyta</taxon>
        <taxon>Bryophytina</taxon>
        <taxon>Bryopsida</taxon>
        <taxon>Dicranidae</taxon>
        <taxon>Pseudoditrichales</taxon>
        <taxon>Ditrichaceae</taxon>
        <taxon>Ceratodon</taxon>
    </lineage>
</organism>